<dbReference type="Proteomes" id="UP000501058">
    <property type="component" value="Chromosome"/>
</dbReference>
<feature type="binding site" evidence="4">
    <location>
        <position position="20"/>
    </location>
    <ligand>
        <name>Zn(2+)</name>
        <dbReference type="ChEBI" id="CHEBI:29105"/>
        <label>1</label>
    </ligand>
</feature>
<feature type="binding site" description="via carbamate group" evidence="4">
    <location>
        <position position="145"/>
    </location>
    <ligand>
        <name>Zn(2+)</name>
        <dbReference type="ChEBI" id="CHEBI:29105"/>
        <label>2</label>
    </ligand>
</feature>
<feature type="binding site" evidence="4">
    <location>
        <position position="178"/>
    </location>
    <ligand>
        <name>Zn(2+)</name>
        <dbReference type="ChEBI" id="CHEBI:29105"/>
        <label>2</label>
    </ligand>
</feature>
<name>A0A6G7Y952_9ACTN</name>
<evidence type="ECO:0000256" key="3">
    <source>
        <dbReference type="PIRSR" id="PIRSR601559-50"/>
    </source>
</evidence>
<dbReference type="PIRSF" id="PIRSF016839">
    <property type="entry name" value="PhP"/>
    <property type="match status" value="1"/>
</dbReference>
<evidence type="ECO:0000313" key="7">
    <source>
        <dbReference type="Proteomes" id="UP000501058"/>
    </source>
</evidence>
<feature type="modified residue" description="N6-carboxylysine" evidence="3 5">
    <location>
        <position position="145"/>
    </location>
</feature>
<evidence type="ECO:0000313" key="6">
    <source>
        <dbReference type="EMBL" id="QIK73161.1"/>
    </source>
</evidence>
<comment type="similarity">
    <text evidence="5">Belongs to the metallo-dependent hydrolases superfamily. Phosphotriesterase family.</text>
</comment>
<dbReference type="AlphaFoldDB" id="A0A6G7Y952"/>
<evidence type="ECO:0000256" key="2">
    <source>
        <dbReference type="ARBA" id="ARBA00022801"/>
    </source>
</evidence>
<dbReference type="Pfam" id="PF02126">
    <property type="entry name" value="PTE"/>
    <property type="match status" value="1"/>
</dbReference>
<dbReference type="PANTHER" id="PTHR10819:SF3">
    <property type="entry name" value="PHOSPHOTRIESTERASE-RELATED PROTEIN"/>
    <property type="match status" value="1"/>
</dbReference>
<keyword evidence="7" id="KW-1185">Reference proteome</keyword>
<evidence type="ECO:0000256" key="1">
    <source>
        <dbReference type="ARBA" id="ARBA00022723"/>
    </source>
</evidence>
<dbReference type="SUPFAM" id="SSF51556">
    <property type="entry name" value="Metallo-dependent hydrolases"/>
    <property type="match status" value="1"/>
</dbReference>
<reference evidence="6 7" key="1">
    <citation type="submission" date="2020-03" db="EMBL/GenBank/DDBJ databases">
        <title>Propioniciclava sp. nov., isolated from Hydrophilus acuminatus.</title>
        <authorList>
            <person name="Hyun D.-W."/>
            <person name="Bae J.-W."/>
        </authorList>
    </citation>
    <scope>NUCLEOTIDE SEQUENCE [LARGE SCALE GENOMIC DNA]</scope>
    <source>
        <strain evidence="6 7">HDW11</strain>
    </source>
</reference>
<dbReference type="PROSITE" id="PS51347">
    <property type="entry name" value="PHOSPHOTRIESTERASE_2"/>
    <property type="match status" value="1"/>
</dbReference>
<gene>
    <name evidence="6" type="ORF">G7070_13955</name>
</gene>
<dbReference type="Gene3D" id="3.20.20.140">
    <property type="entry name" value="Metal-dependent hydrolases"/>
    <property type="match status" value="1"/>
</dbReference>
<accession>A0A6G7Y952</accession>
<protein>
    <submittedName>
        <fullName evidence="6">Aryldialkylphosphatase</fullName>
    </submittedName>
</protein>
<sequence length="317" mass="33888">MMIRTVLGDRAGVDGLVYAHEHLIIDSPLIEDRWPHILLDSVEDAVAELAPCRAAGVRLVVDAMPAASGRDAVRLADIARGSGVDVVAVTGLHHDRYYGPRHWSNAVGADALARLFVADLTEGIDRYDYTSPVVDRTPYRAGVVKVATSGERPDARDRRNLEAAARASVTTGCPVLTHCEDGRGAPAQVEELTAWGVPVDAIILSHVDKARDPGYAREVATTGAFLELDQNLRQADLGAAAPHLDLVAALVEGGFGDQIVLGTDGARRSLWTAHGGTPGLAWLATGYVDLLRERGLGGHVESFFHANPVRALSWRPI</sequence>
<feature type="binding site" description="via carbamate group" evidence="4">
    <location>
        <position position="145"/>
    </location>
    <ligand>
        <name>Zn(2+)</name>
        <dbReference type="ChEBI" id="CHEBI:29105"/>
        <label>1</label>
    </ligand>
</feature>
<dbReference type="PANTHER" id="PTHR10819">
    <property type="entry name" value="PHOSPHOTRIESTERASE-RELATED"/>
    <property type="match status" value="1"/>
</dbReference>
<organism evidence="6 7">
    <name type="scientific">Propioniciclava coleopterorum</name>
    <dbReference type="NCBI Taxonomy" id="2714937"/>
    <lineage>
        <taxon>Bacteria</taxon>
        <taxon>Bacillati</taxon>
        <taxon>Actinomycetota</taxon>
        <taxon>Actinomycetes</taxon>
        <taxon>Propionibacteriales</taxon>
        <taxon>Propionibacteriaceae</taxon>
        <taxon>Propioniciclava</taxon>
    </lineage>
</organism>
<dbReference type="InterPro" id="IPR032466">
    <property type="entry name" value="Metal_Hydrolase"/>
</dbReference>
<keyword evidence="2" id="KW-0378">Hydrolase</keyword>
<evidence type="ECO:0000256" key="5">
    <source>
        <dbReference type="PROSITE-ProRule" id="PRU00679"/>
    </source>
</evidence>
<dbReference type="EMBL" id="CP049865">
    <property type="protein sequence ID" value="QIK73161.1"/>
    <property type="molecule type" value="Genomic_DNA"/>
</dbReference>
<proteinExistence type="inferred from homology"/>
<dbReference type="GO" id="GO:0016787">
    <property type="term" value="F:hydrolase activity"/>
    <property type="evidence" value="ECO:0007669"/>
    <property type="project" value="UniProtKB-KW"/>
</dbReference>
<dbReference type="KEGG" id="prv:G7070_13955"/>
<dbReference type="GO" id="GO:0008270">
    <property type="term" value="F:zinc ion binding"/>
    <property type="evidence" value="ECO:0007669"/>
    <property type="project" value="InterPro"/>
</dbReference>
<feature type="binding site" evidence="4">
    <location>
        <position position="22"/>
    </location>
    <ligand>
        <name>Zn(2+)</name>
        <dbReference type="ChEBI" id="CHEBI:29105"/>
        <label>1</label>
    </ligand>
</feature>
<keyword evidence="1 4" id="KW-0479">Metal-binding</keyword>
<comment type="cofactor">
    <cofactor evidence="4">
        <name>a divalent metal cation</name>
        <dbReference type="ChEBI" id="CHEBI:60240"/>
    </cofactor>
    <text evidence="4">Binds 2 divalent metal cations per subunit.</text>
</comment>
<dbReference type="InterPro" id="IPR001559">
    <property type="entry name" value="Phosphotriesterase"/>
</dbReference>
<evidence type="ECO:0000256" key="4">
    <source>
        <dbReference type="PIRSR" id="PIRSR601559-51"/>
    </source>
</evidence>
<feature type="binding site" evidence="4">
    <location>
        <position position="264"/>
    </location>
    <ligand>
        <name>Zn(2+)</name>
        <dbReference type="ChEBI" id="CHEBI:29105"/>
        <label>1</label>
    </ligand>
</feature>
<feature type="binding site" evidence="4">
    <location>
        <position position="206"/>
    </location>
    <ligand>
        <name>Zn(2+)</name>
        <dbReference type="ChEBI" id="CHEBI:29105"/>
        <label>2</label>
    </ligand>
</feature>